<protein>
    <submittedName>
        <fullName evidence="2">Histidine phosphatase family protein</fullName>
    </submittedName>
</protein>
<gene>
    <name evidence="2" type="ORF">C1I60_05775</name>
</gene>
<proteinExistence type="predicted"/>
<evidence type="ECO:0000313" key="3">
    <source>
        <dbReference type="Proteomes" id="UP000308114"/>
    </source>
</evidence>
<dbReference type="SUPFAM" id="SSF53254">
    <property type="entry name" value="Phosphoglycerate mutase-like"/>
    <property type="match status" value="1"/>
</dbReference>
<dbReference type="Gene3D" id="3.40.50.1240">
    <property type="entry name" value="Phosphoglycerate mutase-like"/>
    <property type="match status" value="1"/>
</dbReference>
<dbReference type="EMBL" id="PNXQ01000005">
    <property type="protein sequence ID" value="TKH45944.1"/>
    <property type="molecule type" value="Genomic_DNA"/>
</dbReference>
<evidence type="ECO:0000313" key="2">
    <source>
        <dbReference type="EMBL" id="TKH45944.1"/>
    </source>
</evidence>
<dbReference type="InterPro" id="IPR013078">
    <property type="entry name" value="His_Pase_superF_clade-1"/>
</dbReference>
<accession>A0A4U2Q7A9</accession>
<dbReference type="AlphaFoldDB" id="A0A4U2Q7A9"/>
<organism evidence="2 3">
    <name type="scientific">Paenibacillus terrae</name>
    <dbReference type="NCBI Taxonomy" id="159743"/>
    <lineage>
        <taxon>Bacteria</taxon>
        <taxon>Bacillati</taxon>
        <taxon>Bacillota</taxon>
        <taxon>Bacilli</taxon>
        <taxon>Bacillales</taxon>
        <taxon>Paenibacillaceae</taxon>
        <taxon>Paenibacillus</taxon>
    </lineage>
</organism>
<comment type="caution">
    <text evidence="2">The sequence shown here is derived from an EMBL/GenBank/DDBJ whole genome shotgun (WGS) entry which is preliminary data.</text>
</comment>
<feature type="signal peptide" evidence="1">
    <location>
        <begin position="1"/>
        <end position="23"/>
    </location>
</feature>
<dbReference type="Pfam" id="PF00300">
    <property type="entry name" value="His_Phos_1"/>
    <property type="match status" value="1"/>
</dbReference>
<dbReference type="Proteomes" id="UP000308114">
    <property type="component" value="Unassembled WGS sequence"/>
</dbReference>
<name>A0A4U2Q7A9_9BACL</name>
<evidence type="ECO:0000256" key="1">
    <source>
        <dbReference type="SAM" id="SignalP"/>
    </source>
</evidence>
<reference evidence="2 3" key="1">
    <citation type="submission" date="2018-01" db="EMBL/GenBank/DDBJ databases">
        <title>Bacillales members from the olive rhizosphere are effective biological control agents against Verticillium dahliae.</title>
        <authorList>
            <person name="Gomez-Lama C."/>
            <person name="Legarda G."/>
            <person name="Ruano-Rosa D."/>
            <person name="Pizarro-Tobias P."/>
            <person name="Valverde-Corredor A."/>
            <person name="Niqui J.L."/>
            <person name="Trivino J.C."/>
            <person name="Roca A."/>
            <person name="Mercado-Blanco J."/>
        </authorList>
    </citation>
    <scope>NUCLEOTIDE SEQUENCE [LARGE SCALE GENOMIC DNA]</scope>
    <source>
        <strain evidence="2 3">PIC167</strain>
    </source>
</reference>
<sequence length="212" mass="22904">MKRLVYACMLSLLLMTPIQIVGAAGNTAEARPVKPELLSSLRQGGYILFVRHGEATLGEDQPNLVLGDCSLQRNLSEEGKRQALLFGERIKSLQIPIQTPVIASPFCRTRETAELAFGAENVHVDPFWVRIYNLSGDVTAAEKESTLAELTSVLEKVPPSGTNKVIIAHSFPQGIGLGEIPNLGTVVVKPRGQGNGFDIVDRISFAELSSVP</sequence>
<keyword evidence="1" id="KW-0732">Signal</keyword>
<dbReference type="RefSeq" id="WP_137060870.1">
    <property type="nucleotide sequence ID" value="NZ_PNXQ01000005.1"/>
</dbReference>
<feature type="chain" id="PRO_5020462801" evidence="1">
    <location>
        <begin position="24"/>
        <end position="212"/>
    </location>
</feature>
<dbReference type="CDD" id="cd07067">
    <property type="entry name" value="HP_PGM_like"/>
    <property type="match status" value="1"/>
</dbReference>
<dbReference type="InterPro" id="IPR029033">
    <property type="entry name" value="His_PPase_superfam"/>
</dbReference>